<dbReference type="AlphaFoldDB" id="A0A7R7XQD9"/>
<accession>A0A7R7XQD9</accession>
<organism evidence="2 3">
    <name type="scientific">Aspergillus puulaauensis</name>
    <dbReference type="NCBI Taxonomy" id="1220207"/>
    <lineage>
        <taxon>Eukaryota</taxon>
        <taxon>Fungi</taxon>
        <taxon>Dikarya</taxon>
        <taxon>Ascomycota</taxon>
        <taxon>Pezizomycotina</taxon>
        <taxon>Eurotiomycetes</taxon>
        <taxon>Eurotiomycetidae</taxon>
        <taxon>Eurotiales</taxon>
        <taxon>Aspergillaceae</taxon>
        <taxon>Aspergillus</taxon>
    </lineage>
</organism>
<proteinExistence type="predicted"/>
<evidence type="ECO:0000313" key="2">
    <source>
        <dbReference type="EMBL" id="BCS24854.1"/>
    </source>
</evidence>
<feature type="compositionally biased region" description="Polar residues" evidence="1">
    <location>
        <begin position="1"/>
        <end position="18"/>
    </location>
</feature>
<feature type="region of interest" description="Disordered" evidence="1">
    <location>
        <begin position="1"/>
        <end position="23"/>
    </location>
</feature>
<keyword evidence="3" id="KW-1185">Reference proteome</keyword>
<dbReference type="EMBL" id="AP024446">
    <property type="protein sequence ID" value="BCS24854.1"/>
    <property type="molecule type" value="Genomic_DNA"/>
</dbReference>
<dbReference type="KEGG" id="apuu:APUU_41298S"/>
<evidence type="ECO:0000256" key="1">
    <source>
        <dbReference type="SAM" id="MobiDB-lite"/>
    </source>
</evidence>
<name>A0A7R7XQD9_9EURO</name>
<sequence>MTIQEGVTNGDAPTSSTAELPKDGVESLVSELREAVMRFQPERVRRLLEQDNCPIDRTIINDAAVAYFDKAVFEIIASHLYKQRQELVNLARKHLSPEQLWQLGVRPNQRRLNSQAAAVAAALAATEAVDYNTIKLLVPDIIFPGSATSVYFLVGCNKDAAQILYNVGFKNVGERDHLMYTPLTALTLPKRTGYNGQYKVDTAARAFFNYLEMCKWFRDRTAWLYRPLGVSRITALHYVAGKIGKAFASLVEEQLEMNPGEDTESHSHRFVENWTVFFQPSISKSGIIRAIMRATKHRDLFSCPCSAEGSVPLNVLLNEIIINYIPTNKGRTPAVISGLVGAFLLAQKPTGSQDARYTPYLHKRVASVVFRACSFACLGLAHSCRSASINQLTVLSTERRITHNELDDLVSEYEAEFQQSDKSIAMFLIEEWAMGMTRYQLRKQSKDQPSR</sequence>
<evidence type="ECO:0000313" key="3">
    <source>
        <dbReference type="Proteomes" id="UP000654913"/>
    </source>
</evidence>
<dbReference type="RefSeq" id="XP_041557048.1">
    <property type="nucleotide sequence ID" value="XM_041704465.1"/>
</dbReference>
<dbReference type="Proteomes" id="UP000654913">
    <property type="component" value="Chromosome 4"/>
</dbReference>
<reference evidence="2" key="1">
    <citation type="submission" date="2021-01" db="EMBL/GenBank/DDBJ databases">
        <authorList>
            <consortium name="Aspergillus puulaauensis MK2 genome sequencing consortium"/>
            <person name="Kazuki M."/>
            <person name="Futagami T."/>
        </authorList>
    </citation>
    <scope>NUCLEOTIDE SEQUENCE</scope>
    <source>
        <strain evidence="2">MK2</strain>
    </source>
</reference>
<dbReference type="OrthoDB" id="1577640at2759"/>
<dbReference type="GeneID" id="64974859"/>
<reference evidence="2" key="2">
    <citation type="submission" date="2021-02" db="EMBL/GenBank/DDBJ databases">
        <title>Aspergillus puulaauensis MK2 genome sequence.</title>
        <authorList>
            <person name="Futagami T."/>
            <person name="Mori K."/>
            <person name="Kadooka C."/>
            <person name="Tanaka T."/>
        </authorList>
    </citation>
    <scope>NUCLEOTIDE SEQUENCE</scope>
    <source>
        <strain evidence="2">MK2</strain>
    </source>
</reference>
<gene>
    <name evidence="2" type="ORF">APUU_41298S</name>
</gene>
<protein>
    <submittedName>
        <fullName evidence="2">Uncharacterized protein</fullName>
    </submittedName>
</protein>